<accession>X1HZ41</accession>
<dbReference type="PANTHER" id="PTHR30035:SF3">
    <property type="entry name" value="INTERMEMBRANE PHOSPHOLIPID TRANSPORT SYSTEM LIPOPROTEIN MLAA"/>
    <property type="match status" value="1"/>
</dbReference>
<dbReference type="EMBL" id="BARU01031463">
    <property type="protein sequence ID" value="GAH74727.1"/>
    <property type="molecule type" value="Genomic_DNA"/>
</dbReference>
<dbReference type="Pfam" id="PF04333">
    <property type="entry name" value="MlaA"/>
    <property type="match status" value="1"/>
</dbReference>
<dbReference type="AlphaFoldDB" id="X1HZ41"/>
<feature type="non-terminal residue" evidence="2">
    <location>
        <position position="1"/>
    </location>
</feature>
<reference evidence="2" key="1">
    <citation type="journal article" date="2014" name="Front. Microbiol.">
        <title>High frequency of phylogenetically diverse reductive dehalogenase-homologous genes in deep subseafloor sedimentary metagenomes.</title>
        <authorList>
            <person name="Kawai M."/>
            <person name="Futagami T."/>
            <person name="Toyoda A."/>
            <person name="Takaki Y."/>
            <person name="Nishi S."/>
            <person name="Hori S."/>
            <person name="Arai W."/>
            <person name="Tsubouchi T."/>
            <person name="Morono Y."/>
            <person name="Uchiyama I."/>
            <person name="Ito T."/>
            <person name="Fujiyama A."/>
            <person name="Inagaki F."/>
            <person name="Takami H."/>
        </authorList>
    </citation>
    <scope>NUCLEOTIDE SEQUENCE</scope>
    <source>
        <strain evidence="2">Expedition CK06-06</strain>
    </source>
</reference>
<proteinExistence type="predicted"/>
<dbReference type="GO" id="GO:0120010">
    <property type="term" value="P:intermembrane phospholipid transfer"/>
    <property type="evidence" value="ECO:0007669"/>
    <property type="project" value="TreeGrafter"/>
</dbReference>
<dbReference type="InterPro" id="IPR007428">
    <property type="entry name" value="MlaA"/>
</dbReference>
<name>X1HZ41_9ZZZZ</name>
<dbReference type="GO" id="GO:0016020">
    <property type="term" value="C:membrane"/>
    <property type="evidence" value="ECO:0007669"/>
    <property type="project" value="InterPro"/>
</dbReference>
<sequence>RLVINSTVGILGFFDPASEMGIDAHTTDFGVTLAKWGVPEGPYLVLPLVGSTTGRDLVATPVDSYFLDPLSWYAREHDFKWHAEYFPQVAYLITLRSSAIDAEGLLQGVYDPYVFYRDAYRQRRLYKIYDGNPPMEAIQALQGDENLDVDKLLEEQQQYEKKQQKQP</sequence>
<dbReference type="PANTHER" id="PTHR30035">
    <property type="entry name" value="LIPOPROTEIN VACJ-RELATED"/>
    <property type="match status" value="1"/>
</dbReference>
<protein>
    <recommendedName>
        <fullName evidence="3">VacJ family lipoprotein</fullName>
    </recommendedName>
</protein>
<evidence type="ECO:0000313" key="2">
    <source>
        <dbReference type="EMBL" id="GAH74727.1"/>
    </source>
</evidence>
<evidence type="ECO:0008006" key="3">
    <source>
        <dbReference type="Google" id="ProtNLM"/>
    </source>
</evidence>
<gene>
    <name evidence="2" type="ORF">S03H2_49758</name>
</gene>
<keyword evidence="1" id="KW-0732">Signal</keyword>
<organism evidence="2">
    <name type="scientific">marine sediment metagenome</name>
    <dbReference type="NCBI Taxonomy" id="412755"/>
    <lineage>
        <taxon>unclassified sequences</taxon>
        <taxon>metagenomes</taxon>
        <taxon>ecological metagenomes</taxon>
    </lineage>
</organism>
<comment type="caution">
    <text evidence="2">The sequence shown here is derived from an EMBL/GenBank/DDBJ whole genome shotgun (WGS) entry which is preliminary data.</text>
</comment>
<evidence type="ECO:0000256" key="1">
    <source>
        <dbReference type="ARBA" id="ARBA00022729"/>
    </source>
</evidence>